<gene>
    <name evidence="4" type="ORF">SAMN05444851_2592</name>
</gene>
<evidence type="ECO:0000259" key="3">
    <source>
        <dbReference type="PROSITE" id="PS50977"/>
    </source>
</evidence>
<feature type="domain" description="HTH tetR-type" evidence="3">
    <location>
        <begin position="23"/>
        <end position="83"/>
    </location>
</feature>
<dbReference type="PROSITE" id="PS50977">
    <property type="entry name" value="HTH_TETR_2"/>
    <property type="match status" value="1"/>
</dbReference>
<dbReference type="InterPro" id="IPR001647">
    <property type="entry name" value="HTH_TetR"/>
</dbReference>
<dbReference type="InterPro" id="IPR013573">
    <property type="entry name" value="Tscrpt_reg_YcdC_C"/>
</dbReference>
<dbReference type="PRINTS" id="PR00455">
    <property type="entry name" value="HTHTETR"/>
</dbReference>
<dbReference type="Pfam" id="PF00440">
    <property type="entry name" value="TetR_N"/>
    <property type="match status" value="1"/>
</dbReference>
<dbReference type="EMBL" id="FOJB01000001">
    <property type="protein sequence ID" value="SEW26822.1"/>
    <property type="molecule type" value="Genomic_DNA"/>
</dbReference>
<keyword evidence="1 2" id="KW-0238">DNA-binding</keyword>
<dbReference type="PANTHER" id="PTHR30328">
    <property type="entry name" value="TRANSCRIPTIONAL REPRESSOR"/>
    <property type="match status" value="1"/>
</dbReference>
<evidence type="ECO:0000256" key="2">
    <source>
        <dbReference type="PROSITE-ProRule" id="PRU00335"/>
    </source>
</evidence>
<dbReference type="AlphaFoldDB" id="A0A1I0QI23"/>
<name>A0A1I0QI23_9RHOB</name>
<organism evidence="4 5">
    <name type="scientific">Aliiroseovarius sediminilitoris</name>
    <dbReference type="NCBI Taxonomy" id="1173584"/>
    <lineage>
        <taxon>Bacteria</taxon>
        <taxon>Pseudomonadati</taxon>
        <taxon>Pseudomonadota</taxon>
        <taxon>Alphaproteobacteria</taxon>
        <taxon>Rhodobacterales</taxon>
        <taxon>Paracoccaceae</taxon>
        <taxon>Aliiroseovarius</taxon>
    </lineage>
</organism>
<dbReference type="Gene3D" id="1.10.357.10">
    <property type="entry name" value="Tetracycline Repressor, domain 2"/>
    <property type="match status" value="1"/>
</dbReference>
<dbReference type="PANTHER" id="PTHR30328:SF54">
    <property type="entry name" value="HTH-TYPE TRANSCRIPTIONAL REPRESSOR SCO4008"/>
    <property type="match status" value="1"/>
</dbReference>
<evidence type="ECO:0000313" key="4">
    <source>
        <dbReference type="EMBL" id="SEW26822.1"/>
    </source>
</evidence>
<dbReference type="InterPro" id="IPR009057">
    <property type="entry name" value="Homeodomain-like_sf"/>
</dbReference>
<evidence type="ECO:0000256" key="1">
    <source>
        <dbReference type="ARBA" id="ARBA00023125"/>
    </source>
</evidence>
<dbReference type="GO" id="GO:0003677">
    <property type="term" value="F:DNA binding"/>
    <property type="evidence" value="ECO:0007669"/>
    <property type="project" value="UniProtKB-UniRule"/>
</dbReference>
<proteinExistence type="predicted"/>
<protein>
    <submittedName>
        <fullName evidence="4">Transcriptional regulator, TetR family</fullName>
    </submittedName>
</protein>
<dbReference type="Gene3D" id="1.10.10.60">
    <property type="entry name" value="Homeodomain-like"/>
    <property type="match status" value="1"/>
</dbReference>
<dbReference type="Pfam" id="PF08362">
    <property type="entry name" value="TetR_C_3"/>
    <property type="match status" value="1"/>
</dbReference>
<dbReference type="GO" id="GO:0045892">
    <property type="term" value="P:negative regulation of DNA-templated transcription"/>
    <property type="evidence" value="ECO:0007669"/>
    <property type="project" value="InterPro"/>
</dbReference>
<dbReference type="InterPro" id="IPR036271">
    <property type="entry name" value="Tet_transcr_reg_TetR-rel_C_sf"/>
</dbReference>
<feature type="DNA-binding region" description="H-T-H motif" evidence="2">
    <location>
        <begin position="46"/>
        <end position="65"/>
    </location>
</feature>
<dbReference type="SUPFAM" id="SSF46689">
    <property type="entry name" value="Homeodomain-like"/>
    <property type="match status" value="1"/>
</dbReference>
<keyword evidence="5" id="KW-1185">Reference proteome</keyword>
<dbReference type="OrthoDB" id="2356263at2"/>
<accession>A0A1I0QI23</accession>
<sequence length="223" mass="25170">MGTVNVKSDVNRTTQGIQSRNREEVTARILVAAEKVFAEFGYAGASISRIAASAGIPKSNVVYYFETKEALYRRVVGEIFDIWRAAADSITVDNNPIQALGEYIDTKLDLARTRPYGSKVWANEIIQRAPIVQDYLEDELRSWTENRITVIEAWIENGQIRPISARHLLYAIWATTQHYADFTHQITTLNDGVELSDAQWKDTKTAVKDLLLRGVALPNRDRG</sequence>
<dbReference type="RefSeq" id="WP_091431133.1">
    <property type="nucleotide sequence ID" value="NZ_FOJB01000001.1"/>
</dbReference>
<dbReference type="Proteomes" id="UP000199650">
    <property type="component" value="Unassembled WGS sequence"/>
</dbReference>
<dbReference type="SUPFAM" id="SSF48498">
    <property type="entry name" value="Tetracyclin repressor-like, C-terminal domain"/>
    <property type="match status" value="1"/>
</dbReference>
<dbReference type="InterPro" id="IPR050109">
    <property type="entry name" value="HTH-type_TetR-like_transc_reg"/>
</dbReference>
<reference evidence="4 5" key="1">
    <citation type="submission" date="2016-10" db="EMBL/GenBank/DDBJ databases">
        <authorList>
            <person name="de Groot N.N."/>
        </authorList>
    </citation>
    <scope>NUCLEOTIDE SEQUENCE [LARGE SCALE GENOMIC DNA]</scope>
    <source>
        <strain evidence="4 5">DSM 29439</strain>
    </source>
</reference>
<evidence type="ECO:0000313" key="5">
    <source>
        <dbReference type="Proteomes" id="UP000199650"/>
    </source>
</evidence>
<dbReference type="STRING" id="1173584.SAMN05444851_2592"/>